<protein>
    <submittedName>
        <fullName evidence="2">YDG SRA domain-containing</fullName>
    </submittedName>
</protein>
<evidence type="ECO:0000313" key="3">
    <source>
        <dbReference type="Proteomes" id="UP000265663"/>
    </source>
</evidence>
<reference evidence="2 3" key="1">
    <citation type="journal article" date="2014" name="PLoS ONE">
        <title>De novo Genome Assembly of the Fungal Plant Pathogen Pyrenophora semeniperda.</title>
        <authorList>
            <person name="Soliai M.M."/>
            <person name="Meyer S.E."/>
            <person name="Udall J.A."/>
            <person name="Elzinga D.E."/>
            <person name="Hermansen R.A."/>
            <person name="Bodily P.M."/>
            <person name="Hart A.A."/>
            <person name="Coleman C.E."/>
        </authorList>
    </citation>
    <scope>NUCLEOTIDE SEQUENCE [LARGE SCALE GENOMIC DNA]</scope>
    <source>
        <strain evidence="2 3">CCB06</strain>
        <tissue evidence="2">Mycelium</tissue>
    </source>
</reference>
<name>A0A3M7M8L6_9PLEO</name>
<feature type="region of interest" description="Disordered" evidence="1">
    <location>
        <begin position="479"/>
        <end position="525"/>
    </location>
</feature>
<evidence type="ECO:0000256" key="1">
    <source>
        <dbReference type="SAM" id="MobiDB-lite"/>
    </source>
</evidence>
<feature type="region of interest" description="Disordered" evidence="1">
    <location>
        <begin position="39"/>
        <end position="62"/>
    </location>
</feature>
<feature type="compositionally biased region" description="Low complexity" evidence="1">
    <location>
        <begin position="514"/>
        <end position="525"/>
    </location>
</feature>
<feature type="compositionally biased region" description="Low complexity" evidence="1">
    <location>
        <begin position="39"/>
        <end position="54"/>
    </location>
</feature>
<keyword evidence="3" id="KW-1185">Reference proteome</keyword>
<dbReference type="InterPro" id="IPR015947">
    <property type="entry name" value="PUA-like_sf"/>
</dbReference>
<dbReference type="OrthoDB" id="3244603at2759"/>
<feature type="compositionally biased region" description="Polar residues" evidence="1">
    <location>
        <begin position="487"/>
        <end position="504"/>
    </location>
</feature>
<gene>
    <name evidence="2" type="ORF">GMOD_00008482</name>
</gene>
<dbReference type="Gene3D" id="2.30.280.10">
    <property type="entry name" value="SRA-YDG"/>
    <property type="match status" value="1"/>
</dbReference>
<dbReference type="EMBL" id="KE747825">
    <property type="protein sequence ID" value="RMZ70837.1"/>
    <property type="molecule type" value="Genomic_DNA"/>
</dbReference>
<evidence type="ECO:0000313" key="2">
    <source>
        <dbReference type="EMBL" id="RMZ70837.1"/>
    </source>
</evidence>
<dbReference type="InterPro" id="IPR036987">
    <property type="entry name" value="SRA-YDG_sf"/>
</dbReference>
<proteinExistence type="predicted"/>
<accession>A0A3M7M8L6</accession>
<dbReference type="Proteomes" id="UP000265663">
    <property type="component" value="Unassembled WGS sequence"/>
</dbReference>
<sequence length="819" mass="90390">MEPFTVDAFECNTTLHHICIDFCLRISVYDMAYAGESSISSPLTSSTTRTHTTPTTPPINPDLSRTRIKKIARWIRDELDLLVAREGPNVLRPDDVLTLHEAFIALRHAQNITVSDLRATGIHKAVQDVAGVATRWPGRLCDDCDMIIDIWTTKFGRFSDIHPFLYGRGGRLEGIASTNEYSREITVYLQSLLKRWARTCPEQIHPRRSHISGNLGFRAGAWWINPLFAHHAGIIGLEACEGGTTYDKHGAYALLLKDTGEIEASSEDRFTYRVPQNDKGKYRLTSGTPKSRDPIRILRSHSINSFWGPKAGVRYEGLYSVKSWSIKQAKSTDLTGGHWKEGDILFDVRFERTDPIPMEAVTKRPTATEVDDYQEYKRLRRMSRDIRQKRISAPPIRTDFEATVKAAPPIVPSQPAPLVLKPTQADVTPNTPRRGIFKHLHFDKEAYIHVQNRDEVVSPRTVPNNDLLITAPATVTRSGTLAVPAPSNRTTTTNARIDNASPSESHTHPSPVGSNASSAQTATSAVPDIKIREVAPWIDYDANLTMPSPSGKPSIIHQRRVIAQASATFSPRTLETAKSLKARSHDIFLEPAAVVASSSVDAETSTNGESKSVLGDSLATTSTIRIGKRKSVLGRGRNPTVKLFDGVVDDGDEAKKGTWSRCSGPKIRRDGGGDVFEEKELLRSLLLPVYYGPTPVRPLSPDVPFIMARRNAIRPANEMVTQDVVFACIQYGDDDDDPLIQMSAPGPGRPKYIPNAMKKLISRPRAAKPLGSRICTATHGFGQEGSSAVAGTANWYGEQESLAEQRLKKLIVQQPKGGK</sequence>
<dbReference type="SUPFAM" id="SSF88697">
    <property type="entry name" value="PUA domain-like"/>
    <property type="match status" value="1"/>
</dbReference>
<organism evidence="2 3">
    <name type="scientific">Pyrenophora seminiperda CCB06</name>
    <dbReference type="NCBI Taxonomy" id="1302712"/>
    <lineage>
        <taxon>Eukaryota</taxon>
        <taxon>Fungi</taxon>
        <taxon>Dikarya</taxon>
        <taxon>Ascomycota</taxon>
        <taxon>Pezizomycotina</taxon>
        <taxon>Dothideomycetes</taxon>
        <taxon>Pleosporomycetidae</taxon>
        <taxon>Pleosporales</taxon>
        <taxon>Pleosporineae</taxon>
        <taxon>Pleosporaceae</taxon>
        <taxon>Pyrenophora</taxon>
    </lineage>
</organism>
<dbReference type="AlphaFoldDB" id="A0A3M7M8L6"/>